<sequence length="186" mass="20722">VECTIPKDDSSLASFVGFKIQHDNARGPIKGGIRYHPEVDFDEVNPLAQLMTWKTTIANIAYGGAKGIVGCDPGELNISELERLTRDFTQKIHDLIGVHTDVQTPDMGTNPQDVACKVVEEECLHMDLDATALEAETLAEYLEAADEAELEGHLSEQETEYFEEHLYPELEIQNPIIEEEILETPV</sequence>
<dbReference type="InterPro" id="IPR006097">
    <property type="entry name" value="Glu/Leu/Phe/Val/Trp_DH_dimer"/>
</dbReference>
<feature type="domain" description="Glutamate/phenylalanine/leucine/valine/L-tryptophan dehydrogenase dimerisation" evidence="4">
    <location>
        <begin position="2"/>
        <end position="116"/>
    </location>
</feature>
<evidence type="ECO:0000313" key="5">
    <source>
        <dbReference type="EMBL" id="KAF9609993.1"/>
    </source>
</evidence>
<comment type="similarity">
    <text evidence="1">Belongs to the Glu/Leu/Phe/Val dehydrogenases family.</text>
</comment>
<feature type="non-terminal residue" evidence="5">
    <location>
        <position position="186"/>
    </location>
</feature>
<evidence type="ECO:0000256" key="1">
    <source>
        <dbReference type="ARBA" id="ARBA00006382"/>
    </source>
</evidence>
<keyword evidence="6" id="KW-1185">Reference proteome</keyword>
<dbReference type="GO" id="GO:0005739">
    <property type="term" value="C:mitochondrion"/>
    <property type="evidence" value="ECO:0007669"/>
    <property type="project" value="TreeGrafter"/>
</dbReference>
<name>A0A835I4T1_9MAGN</name>
<proteinExistence type="inferred from homology"/>
<dbReference type="GO" id="GO:0006538">
    <property type="term" value="P:L-glutamate catabolic process"/>
    <property type="evidence" value="ECO:0007669"/>
    <property type="project" value="TreeGrafter"/>
</dbReference>
<dbReference type="Gene3D" id="3.40.50.10860">
    <property type="entry name" value="Leucine Dehydrogenase, chain A, domain 1"/>
    <property type="match status" value="1"/>
</dbReference>
<dbReference type="EMBL" id="JADFTS010000004">
    <property type="protein sequence ID" value="KAF9609993.1"/>
    <property type="molecule type" value="Genomic_DNA"/>
</dbReference>
<accession>A0A835I4T1</accession>
<dbReference type="SUPFAM" id="SSF53223">
    <property type="entry name" value="Aminoacid dehydrogenase-like, N-terminal domain"/>
    <property type="match status" value="1"/>
</dbReference>
<dbReference type="Pfam" id="PF02812">
    <property type="entry name" value="ELFV_dehydrog_N"/>
    <property type="match status" value="1"/>
</dbReference>
<organism evidence="5 6">
    <name type="scientific">Coptis chinensis</name>
    <dbReference type="NCBI Taxonomy" id="261450"/>
    <lineage>
        <taxon>Eukaryota</taxon>
        <taxon>Viridiplantae</taxon>
        <taxon>Streptophyta</taxon>
        <taxon>Embryophyta</taxon>
        <taxon>Tracheophyta</taxon>
        <taxon>Spermatophyta</taxon>
        <taxon>Magnoliopsida</taxon>
        <taxon>Ranunculales</taxon>
        <taxon>Ranunculaceae</taxon>
        <taxon>Coptidoideae</taxon>
        <taxon>Coptis</taxon>
    </lineage>
</organism>
<dbReference type="OrthoDB" id="1667889at2759"/>
<dbReference type="AlphaFoldDB" id="A0A835I4T1"/>
<dbReference type="Proteomes" id="UP000631114">
    <property type="component" value="Unassembled WGS sequence"/>
</dbReference>
<comment type="caution">
    <text evidence="5">The sequence shown here is derived from an EMBL/GenBank/DDBJ whole genome shotgun (WGS) entry which is preliminary data.</text>
</comment>
<dbReference type="PANTHER" id="PTHR11606:SF29">
    <property type="entry name" value="GLUTAMATE DEHYDROGENASE 3-RELATED"/>
    <property type="match status" value="1"/>
</dbReference>
<keyword evidence="2" id="KW-0560">Oxidoreductase</keyword>
<reference evidence="5 6" key="1">
    <citation type="submission" date="2020-10" db="EMBL/GenBank/DDBJ databases">
        <title>The Coptis chinensis genome and diversification of protoberbering-type alkaloids.</title>
        <authorList>
            <person name="Wang B."/>
            <person name="Shu S."/>
            <person name="Song C."/>
            <person name="Liu Y."/>
        </authorList>
    </citation>
    <scope>NUCLEOTIDE SEQUENCE [LARGE SCALE GENOMIC DNA]</scope>
    <source>
        <strain evidence="5">HL-2020</strain>
        <tissue evidence="5">Leaf</tissue>
    </source>
</reference>
<evidence type="ECO:0000259" key="4">
    <source>
        <dbReference type="Pfam" id="PF02812"/>
    </source>
</evidence>
<gene>
    <name evidence="5" type="ORF">IFM89_019557</name>
</gene>
<dbReference type="PANTHER" id="PTHR11606">
    <property type="entry name" value="GLUTAMATE DEHYDROGENASE"/>
    <property type="match status" value="1"/>
</dbReference>
<protein>
    <recommendedName>
        <fullName evidence="4">Glutamate/phenylalanine/leucine/valine/L-tryptophan dehydrogenase dimerisation domain-containing protein</fullName>
    </recommendedName>
</protein>
<keyword evidence="3" id="KW-0520">NAD</keyword>
<evidence type="ECO:0000256" key="2">
    <source>
        <dbReference type="ARBA" id="ARBA00023002"/>
    </source>
</evidence>
<evidence type="ECO:0000313" key="6">
    <source>
        <dbReference type="Proteomes" id="UP000631114"/>
    </source>
</evidence>
<dbReference type="InterPro" id="IPR046346">
    <property type="entry name" value="Aminoacid_DH-like_N_sf"/>
</dbReference>
<dbReference type="GO" id="GO:0004352">
    <property type="term" value="F:glutamate dehydrogenase (NAD+) activity"/>
    <property type="evidence" value="ECO:0007669"/>
    <property type="project" value="TreeGrafter"/>
</dbReference>
<evidence type="ECO:0000256" key="3">
    <source>
        <dbReference type="ARBA" id="ARBA00023027"/>
    </source>
</evidence>